<dbReference type="Pfam" id="PF11951">
    <property type="entry name" value="Fungal_trans_2"/>
    <property type="match status" value="1"/>
</dbReference>
<gene>
    <name evidence="4" type="ORF">CC80DRAFT_572529</name>
</gene>
<keyword evidence="5" id="KW-1185">Reference proteome</keyword>
<evidence type="ECO:0000259" key="3">
    <source>
        <dbReference type="PROSITE" id="PS50048"/>
    </source>
</evidence>
<dbReference type="Gene3D" id="4.10.240.10">
    <property type="entry name" value="Zn(2)-C6 fungal-type DNA-binding domain"/>
    <property type="match status" value="1"/>
</dbReference>
<protein>
    <recommendedName>
        <fullName evidence="3">Zn(2)-C6 fungal-type domain-containing protein</fullName>
    </recommendedName>
</protein>
<dbReference type="InterPro" id="IPR001138">
    <property type="entry name" value="Zn2Cys6_DnaBD"/>
</dbReference>
<dbReference type="PROSITE" id="PS50048">
    <property type="entry name" value="ZN2_CY6_FUNGAL_2"/>
    <property type="match status" value="1"/>
</dbReference>
<dbReference type="Proteomes" id="UP000800035">
    <property type="component" value="Unassembled WGS sequence"/>
</dbReference>
<feature type="region of interest" description="Disordered" evidence="2">
    <location>
        <begin position="1"/>
        <end position="20"/>
    </location>
</feature>
<evidence type="ECO:0000313" key="5">
    <source>
        <dbReference type="Proteomes" id="UP000800035"/>
    </source>
</evidence>
<dbReference type="InterPro" id="IPR021858">
    <property type="entry name" value="Fun_TF"/>
</dbReference>
<dbReference type="OrthoDB" id="4491390at2759"/>
<evidence type="ECO:0000256" key="2">
    <source>
        <dbReference type="SAM" id="MobiDB-lite"/>
    </source>
</evidence>
<dbReference type="InterPro" id="IPR036864">
    <property type="entry name" value="Zn2-C6_fun-type_DNA-bd_sf"/>
</dbReference>
<dbReference type="GO" id="GO:0000981">
    <property type="term" value="F:DNA-binding transcription factor activity, RNA polymerase II-specific"/>
    <property type="evidence" value="ECO:0007669"/>
    <property type="project" value="InterPro"/>
</dbReference>
<dbReference type="InterPro" id="IPR053178">
    <property type="entry name" value="Osmoadaptation_assoc"/>
</dbReference>
<sequence length="538" mass="59670">MLPEPQQRSSCKSCRESKAKCDKKKPRCTECINQNKPCGGYDMGHIFINVASTGPPPLWNRTQNAHKYLAMDLASQHPNTRSTTLPLPSNSTPPDAVAPYDPSQALSMASLAPALPTYPASGRDPSNTTEIVNTFLDIYYRRSEPNKTTTDLLTEGNESGGWRLLLPYWIGKSAILDTAIGALAATFVGAQYHDKNLIDEGRSMYLKALQMVQQALPLPISATRKDLLATTLVMSSTELFLSNGGSRSQLAHIEGATRLLDNACQTMDFEELHVYVLNQGLFEAISTRRHYTFSTPSYRHFVRQMHTAPRTSGNDLYFQWTEAILPLPNILHATDTATATSSRSSTPVPISTILAILDDLTALEHSITTWYDRLKTSTLGPWTFPAAQTRPDSVPFPLQFASIEVCTLYCLHWASQLLILEARRSLNSHLPRSEIPDHPSTATFAPQIAEYASLVCRSIQFCTEGKSFASMENILLPLFIVASHYMRQGDEDRMTWCVKAFARIAEEQKIGYAIEALDLEGRTVAQRADAFGAVWEGT</sequence>
<dbReference type="Pfam" id="PF00172">
    <property type="entry name" value="Zn_clus"/>
    <property type="match status" value="1"/>
</dbReference>
<name>A0A6A5THJ7_9PLEO</name>
<dbReference type="EMBL" id="ML977011">
    <property type="protein sequence ID" value="KAF1952333.1"/>
    <property type="molecule type" value="Genomic_DNA"/>
</dbReference>
<feature type="compositionally biased region" description="Polar residues" evidence="2">
    <location>
        <begin position="1"/>
        <end position="12"/>
    </location>
</feature>
<feature type="compositionally biased region" description="Low complexity" evidence="2">
    <location>
        <begin position="80"/>
        <end position="94"/>
    </location>
</feature>
<dbReference type="CDD" id="cd00067">
    <property type="entry name" value="GAL4"/>
    <property type="match status" value="1"/>
</dbReference>
<dbReference type="PANTHER" id="PTHR38111:SF11">
    <property type="entry name" value="TRANSCRIPTION FACTOR DOMAIN-CONTAINING PROTEIN-RELATED"/>
    <property type="match status" value="1"/>
</dbReference>
<evidence type="ECO:0000313" key="4">
    <source>
        <dbReference type="EMBL" id="KAF1952333.1"/>
    </source>
</evidence>
<feature type="domain" description="Zn(2)-C6 fungal-type" evidence="3">
    <location>
        <begin position="10"/>
        <end position="38"/>
    </location>
</feature>
<dbReference type="GO" id="GO:0008270">
    <property type="term" value="F:zinc ion binding"/>
    <property type="evidence" value="ECO:0007669"/>
    <property type="project" value="InterPro"/>
</dbReference>
<keyword evidence="1" id="KW-0539">Nucleus</keyword>
<dbReference type="PANTHER" id="PTHR38111">
    <property type="entry name" value="ZN(2)-C6 FUNGAL-TYPE DOMAIN-CONTAINING PROTEIN-RELATED"/>
    <property type="match status" value="1"/>
</dbReference>
<feature type="region of interest" description="Disordered" evidence="2">
    <location>
        <begin position="76"/>
        <end position="96"/>
    </location>
</feature>
<evidence type="ECO:0000256" key="1">
    <source>
        <dbReference type="ARBA" id="ARBA00023242"/>
    </source>
</evidence>
<dbReference type="PROSITE" id="PS00463">
    <property type="entry name" value="ZN2_CY6_FUNGAL_1"/>
    <property type="match status" value="1"/>
</dbReference>
<reference evidence="4" key="1">
    <citation type="journal article" date="2020" name="Stud. Mycol.">
        <title>101 Dothideomycetes genomes: a test case for predicting lifestyles and emergence of pathogens.</title>
        <authorList>
            <person name="Haridas S."/>
            <person name="Albert R."/>
            <person name="Binder M."/>
            <person name="Bloem J."/>
            <person name="Labutti K."/>
            <person name="Salamov A."/>
            <person name="Andreopoulos B."/>
            <person name="Baker S."/>
            <person name="Barry K."/>
            <person name="Bills G."/>
            <person name="Bluhm B."/>
            <person name="Cannon C."/>
            <person name="Castanera R."/>
            <person name="Culley D."/>
            <person name="Daum C."/>
            <person name="Ezra D."/>
            <person name="Gonzalez J."/>
            <person name="Henrissat B."/>
            <person name="Kuo A."/>
            <person name="Liang C."/>
            <person name="Lipzen A."/>
            <person name="Lutzoni F."/>
            <person name="Magnuson J."/>
            <person name="Mondo S."/>
            <person name="Nolan M."/>
            <person name="Ohm R."/>
            <person name="Pangilinan J."/>
            <person name="Park H.-J."/>
            <person name="Ramirez L."/>
            <person name="Alfaro M."/>
            <person name="Sun H."/>
            <person name="Tritt A."/>
            <person name="Yoshinaga Y."/>
            <person name="Zwiers L.-H."/>
            <person name="Turgeon B."/>
            <person name="Goodwin S."/>
            <person name="Spatafora J."/>
            <person name="Crous P."/>
            <person name="Grigoriev I."/>
        </authorList>
    </citation>
    <scope>NUCLEOTIDE SEQUENCE</scope>
    <source>
        <strain evidence="4">CBS 675.92</strain>
    </source>
</reference>
<dbReference type="AlphaFoldDB" id="A0A6A5THJ7"/>
<dbReference type="SUPFAM" id="SSF57701">
    <property type="entry name" value="Zn2/Cys6 DNA-binding domain"/>
    <property type="match status" value="1"/>
</dbReference>
<organism evidence="4 5">
    <name type="scientific">Byssothecium circinans</name>
    <dbReference type="NCBI Taxonomy" id="147558"/>
    <lineage>
        <taxon>Eukaryota</taxon>
        <taxon>Fungi</taxon>
        <taxon>Dikarya</taxon>
        <taxon>Ascomycota</taxon>
        <taxon>Pezizomycotina</taxon>
        <taxon>Dothideomycetes</taxon>
        <taxon>Pleosporomycetidae</taxon>
        <taxon>Pleosporales</taxon>
        <taxon>Massarineae</taxon>
        <taxon>Massarinaceae</taxon>
        <taxon>Byssothecium</taxon>
    </lineage>
</organism>
<proteinExistence type="predicted"/>
<accession>A0A6A5THJ7</accession>